<dbReference type="InterPro" id="IPR052022">
    <property type="entry name" value="26kDa_periplasmic_antigen"/>
</dbReference>
<dbReference type="EMBL" id="BMID01000001">
    <property type="protein sequence ID" value="GGA05958.1"/>
    <property type="molecule type" value="Genomic_DNA"/>
</dbReference>
<proteinExistence type="predicted"/>
<comment type="caution">
    <text evidence="2">The sequence shown here is derived from an EMBL/GenBank/DDBJ whole genome shotgun (WGS) entry which is preliminary data.</text>
</comment>
<evidence type="ECO:0000313" key="3">
    <source>
        <dbReference type="Proteomes" id="UP000603317"/>
    </source>
</evidence>
<sequence length="243" mass="26450">MLRFAIPFLAATAFTATIAAPAQAGEIQIQVSNPVVELSVNEIVRSAPDVAQIGAGVQTQAPTAREALEQNSAAMERIVARLRALGIERKDIQTANFNLNPQYRYDRENEQQVFTGYMVNNNVQVMLRDLDRAGEVLDALVSAGANNIYGPNFMLEDDVEAKATARRRAFERGLRQAEEFARMAGYSGVRLLEVSESFQGYGPGPQPQMAVRTAEASADAKVPVEPGEVATGVTLGLKYEMTR</sequence>
<accession>A0ABQ1FCD6</accession>
<dbReference type="Pfam" id="PF04402">
    <property type="entry name" value="SIMPL"/>
    <property type="match status" value="1"/>
</dbReference>
<dbReference type="InterPro" id="IPR007497">
    <property type="entry name" value="SIMPL/DUF541"/>
</dbReference>
<dbReference type="RefSeq" id="WP_188642081.1">
    <property type="nucleotide sequence ID" value="NZ_BMID01000001.1"/>
</dbReference>
<feature type="signal peptide" evidence="1">
    <location>
        <begin position="1"/>
        <end position="24"/>
    </location>
</feature>
<protein>
    <submittedName>
        <fullName evidence="2">SIMPL domain-containing protein</fullName>
    </submittedName>
</protein>
<organism evidence="2 3">
    <name type="scientific">Blastomonas marina</name>
    <dbReference type="NCBI Taxonomy" id="1867408"/>
    <lineage>
        <taxon>Bacteria</taxon>
        <taxon>Pseudomonadati</taxon>
        <taxon>Pseudomonadota</taxon>
        <taxon>Alphaproteobacteria</taxon>
        <taxon>Sphingomonadales</taxon>
        <taxon>Sphingomonadaceae</taxon>
        <taxon>Blastomonas</taxon>
    </lineage>
</organism>
<reference evidence="3" key="1">
    <citation type="journal article" date="2019" name="Int. J. Syst. Evol. Microbiol.">
        <title>The Global Catalogue of Microorganisms (GCM) 10K type strain sequencing project: providing services to taxonomists for standard genome sequencing and annotation.</title>
        <authorList>
            <consortium name="The Broad Institute Genomics Platform"/>
            <consortium name="The Broad Institute Genome Sequencing Center for Infectious Disease"/>
            <person name="Wu L."/>
            <person name="Ma J."/>
        </authorList>
    </citation>
    <scope>NUCLEOTIDE SEQUENCE [LARGE SCALE GENOMIC DNA]</scope>
    <source>
        <strain evidence="3">CGMCC 1.15297</strain>
    </source>
</reference>
<dbReference type="Gene3D" id="3.30.70.2970">
    <property type="entry name" value="Protein of unknown function (DUF541), domain 2"/>
    <property type="match status" value="1"/>
</dbReference>
<dbReference type="Gene3D" id="3.30.110.170">
    <property type="entry name" value="Protein of unknown function (DUF541), domain 1"/>
    <property type="match status" value="1"/>
</dbReference>
<evidence type="ECO:0000256" key="1">
    <source>
        <dbReference type="SAM" id="SignalP"/>
    </source>
</evidence>
<gene>
    <name evidence="2" type="primary">bp26</name>
    <name evidence="2" type="ORF">GCM10010923_14740</name>
</gene>
<evidence type="ECO:0000313" key="2">
    <source>
        <dbReference type="EMBL" id="GGA05958.1"/>
    </source>
</evidence>
<keyword evidence="1" id="KW-0732">Signal</keyword>
<dbReference type="Proteomes" id="UP000603317">
    <property type="component" value="Unassembled WGS sequence"/>
</dbReference>
<name>A0ABQ1FCD6_9SPHN</name>
<dbReference type="PANTHER" id="PTHR34387">
    <property type="entry name" value="SLR1258 PROTEIN"/>
    <property type="match status" value="1"/>
</dbReference>
<dbReference type="PANTHER" id="PTHR34387:SF1">
    <property type="entry name" value="PERIPLASMIC IMMUNOGENIC PROTEIN"/>
    <property type="match status" value="1"/>
</dbReference>
<keyword evidence="3" id="KW-1185">Reference proteome</keyword>
<feature type="chain" id="PRO_5045082079" evidence="1">
    <location>
        <begin position="25"/>
        <end position="243"/>
    </location>
</feature>